<dbReference type="Gene3D" id="3.40.50.2000">
    <property type="entry name" value="Glycogen Phosphorylase B"/>
    <property type="match status" value="2"/>
</dbReference>
<dbReference type="Proteomes" id="UP000284243">
    <property type="component" value="Unassembled WGS sequence"/>
</dbReference>
<protein>
    <submittedName>
        <fullName evidence="1">Glycosyl transferase</fullName>
    </submittedName>
</protein>
<reference evidence="1 2" key="1">
    <citation type="submission" date="2018-08" db="EMBL/GenBank/DDBJ databases">
        <title>A genome reference for cultivated species of the human gut microbiota.</title>
        <authorList>
            <person name="Zou Y."/>
            <person name="Xue W."/>
            <person name="Luo G."/>
        </authorList>
    </citation>
    <scope>NUCLEOTIDE SEQUENCE [LARGE SCALE GENOMIC DNA]</scope>
    <source>
        <strain evidence="1 2">AF16-14</strain>
    </source>
</reference>
<gene>
    <name evidence="1" type="ORF">DWW57_17760</name>
</gene>
<evidence type="ECO:0000313" key="1">
    <source>
        <dbReference type="EMBL" id="RGU54060.1"/>
    </source>
</evidence>
<evidence type="ECO:0000313" key="2">
    <source>
        <dbReference type="Proteomes" id="UP000284243"/>
    </source>
</evidence>
<comment type="caution">
    <text evidence="1">The sequence shown here is derived from an EMBL/GenBank/DDBJ whole genome shotgun (WGS) entry which is preliminary data.</text>
</comment>
<dbReference type="GO" id="GO:0016740">
    <property type="term" value="F:transferase activity"/>
    <property type="evidence" value="ECO:0007669"/>
    <property type="project" value="UniProtKB-KW"/>
</dbReference>
<name>A0A412TJV5_9BACT</name>
<accession>A0A412TJV5</accession>
<dbReference type="AlphaFoldDB" id="A0A412TJV5"/>
<dbReference type="RefSeq" id="WP_118122216.1">
    <property type="nucleotide sequence ID" value="NZ_CABJFF010000015.1"/>
</dbReference>
<keyword evidence="1" id="KW-0808">Transferase</keyword>
<dbReference type="SUPFAM" id="SSF53756">
    <property type="entry name" value="UDP-Glycosyltransferase/glycogen phosphorylase"/>
    <property type="match status" value="1"/>
</dbReference>
<organism evidence="1 2">
    <name type="scientific">Odoribacter splanchnicus</name>
    <dbReference type="NCBI Taxonomy" id="28118"/>
    <lineage>
        <taxon>Bacteria</taxon>
        <taxon>Pseudomonadati</taxon>
        <taxon>Bacteroidota</taxon>
        <taxon>Bacteroidia</taxon>
        <taxon>Bacteroidales</taxon>
        <taxon>Odoribacteraceae</taxon>
        <taxon>Odoribacter</taxon>
    </lineage>
</organism>
<dbReference type="EMBL" id="QRYC01000039">
    <property type="protein sequence ID" value="RGU54060.1"/>
    <property type="molecule type" value="Genomic_DNA"/>
</dbReference>
<proteinExistence type="predicted"/>
<sequence>MNILIISNFFTPTIHIASFRIEAFAKYFSKAGHTVTVVTEGGCDKIEMWNNCSVHYLRDSMLLMQMNFKDDDSFLMHKLKSAFNLVFNFIFLDKKVFWKKRAEKYIEKLFNLNPYDVILTSYGPHAPLQIALHLKRKKYIFKWIIDMRDEMSKNLFFNRYTRYRLRKVERQYLDSSDLVLSVSDPILDGFRENCSHDNFLEVKNGYDFDEIHTNIRQPQFTLGYVGSFYGAIKPDNLFIALSQLKKEGRIPENFKFKIIGNRKPLIIPASIKENVFQYDRVPHIKAVEMLSQCDVLLIIHPTGRKGVYTGKLFDYLASNRTILALADPNDVIAPILEETNSGFIVDNADIEGIKEQIIKCYTLYNNNSMLERDWSNIKKYTRENQVAILLNFMKENWE</sequence>